<dbReference type="EMBL" id="BJLP01000003">
    <property type="protein sequence ID" value="GEA79885.1"/>
    <property type="molecule type" value="Genomic_DNA"/>
</dbReference>
<dbReference type="RefSeq" id="WP_141318158.1">
    <property type="nucleotide sequence ID" value="NZ_BJLP01000003.1"/>
</dbReference>
<evidence type="ECO:0000313" key="3">
    <source>
        <dbReference type="Proteomes" id="UP000315842"/>
    </source>
</evidence>
<feature type="transmembrane region" description="Helical" evidence="1">
    <location>
        <begin position="35"/>
        <end position="52"/>
    </location>
</feature>
<proteinExistence type="predicted"/>
<feature type="transmembrane region" description="Helical" evidence="1">
    <location>
        <begin position="96"/>
        <end position="115"/>
    </location>
</feature>
<keyword evidence="1" id="KW-0812">Transmembrane</keyword>
<organism evidence="2 3">
    <name type="scientific">Cellulomonas uda</name>
    <dbReference type="NCBI Taxonomy" id="1714"/>
    <lineage>
        <taxon>Bacteria</taxon>
        <taxon>Bacillati</taxon>
        <taxon>Actinomycetota</taxon>
        <taxon>Actinomycetes</taxon>
        <taxon>Micrococcales</taxon>
        <taxon>Cellulomonadaceae</taxon>
        <taxon>Cellulomonas</taxon>
    </lineage>
</organism>
<sequence length="139" mass="14027">MQPLTPQTLVRALLSFVLGLLIGALGTVVHRGAMPWGLLAGLALVLAASVMVRAWAGWPAYVGLVGGVFLAVVVLARTGPGGDVLLPGGDRVNAPWLGLAWLGGVVVALALGALAPRRWFDDTPRAPAAPAAPPSDGAA</sequence>
<dbReference type="Proteomes" id="UP000315842">
    <property type="component" value="Unassembled WGS sequence"/>
</dbReference>
<name>A0A4Y3KA70_CELUD</name>
<comment type="caution">
    <text evidence="2">The sequence shown here is derived from an EMBL/GenBank/DDBJ whole genome shotgun (WGS) entry which is preliminary data.</text>
</comment>
<accession>A0A4Y3KA70</accession>
<evidence type="ECO:0000313" key="2">
    <source>
        <dbReference type="EMBL" id="GEA79885.1"/>
    </source>
</evidence>
<keyword evidence="3" id="KW-1185">Reference proteome</keyword>
<feature type="transmembrane region" description="Helical" evidence="1">
    <location>
        <begin position="59"/>
        <end position="76"/>
    </location>
</feature>
<keyword evidence="1" id="KW-1133">Transmembrane helix</keyword>
<gene>
    <name evidence="2" type="ORF">CUD01_03290</name>
</gene>
<dbReference type="AlphaFoldDB" id="A0A4Y3KA70"/>
<protein>
    <submittedName>
        <fullName evidence="2">Uncharacterized protein</fullName>
    </submittedName>
</protein>
<evidence type="ECO:0000256" key="1">
    <source>
        <dbReference type="SAM" id="Phobius"/>
    </source>
</evidence>
<feature type="transmembrane region" description="Helical" evidence="1">
    <location>
        <begin position="12"/>
        <end position="29"/>
    </location>
</feature>
<keyword evidence="1" id="KW-0472">Membrane</keyword>
<reference evidence="2 3" key="1">
    <citation type="submission" date="2019-06" db="EMBL/GenBank/DDBJ databases">
        <title>Whole genome shotgun sequence of Cellulomonas uda NBRC 3747.</title>
        <authorList>
            <person name="Hosoyama A."/>
            <person name="Uohara A."/>
            <person name="Ohji S."/>
            <person name="Ichikawa N."/>
        </authorList>
    </citation>
    <scope>NUCLEOTIDE SEQUENCE [LARGE SCALE GENOMIC DNA]</scope>
    <source>
        <strain evidence="2 3">NBRC 3747</strain>
    </source>
</reference>